<keyword evidence="2 7" id="KW-0813">Transport</keyword>
<sequence>MTETTKTHPIAKIIIVLMLLVLAIVVLFPFFALLLASFKPSTELLRYGLNLKLQAHLMSFKNYIYLFQDGAKYLTWYKNSLIITAVGTVLSLLFSSMVGYALAVYDFKGRNATFILVLAVMMIPTEILMLPLYKLMVSFKMINTYWGVIVPTMVAPIAIFFFRQYALGLPRELLDAARIDGCSEFRIFFSIMVPLMKPAFGAMAILQAMGYWNSFLWPTVVLRTEDMFTLPIGLSGLLTPYGNNYDILISGSLLTILPIIILFMFFQRYFISGLTVGGVKG</sequence>
<dbReference type="PATRIC" id="fig|1345697.3.peg.1891"/>
<keyword evidence="10" id="KW-1185">Reference proteome</keyword>
<dbReference type="HOGENOM" id="CLU_016047_1_1_9"/>
<reference evidence="9 10" key="1">
    <citation type="journal article" date="2014" name="Genome Announc.">
        <title>Complete Genome Sequence of the Thermophilic Polychlorinated Biphenyl Degrader Geobacillus sp. Strain JF8 (NBRC 109937).</title>
        <authorList>
            <person name="Shintani M."/>
            <person name="Ohtsubo Y."/>
            <person name="Fukuda K."/>
            <person name="Hosoyama A."/>
            <person name="Ohji S."/>
            <person name="Yamazoe A."/>
            <person name="Fujita N."/>
            <person name="Nagata Y."/>
            <person name="Tsuda M."/>
            <person name="Hatta T."/>
            <person name="Kimbara K."/>
        </authorList>
    </citation>
    <scope>NUCLEOTIDE SEQUENCE [LARGE SCALE GENOMIC DNA]</scope>
    <source>
        <strain evidence="9 10">JF8</strain>
    </source>
</reference>
<feature type="transmembrane region" description="Helical" evidence="7">
    <location>
        <begin position="81"/>
        <end position="105"/>
    </location>
</feature>
<feature type="transmembrane region" description="Helical" evidence="7">
    <location>
        <begin position="12"/>
        <end position="38"/>
    </location>
</feature>
<keyword evidence="5 7" id="KW-1133">Transmembrane helix</keyword>
<dbReference type="Proteomes" id="UP000015500">
    <property type="component" value="Chromosome"/>
</dbReference>
<dbReference type="PROSITE" id="PS50928">
    <property type="entry name" value="ABC_TM1"/>
    <property type="match status" value="1"/>
</dbReference>
<feature type="domain" description="ABC transmembrane type-1" evidence="8">
    <location>
        <begin position="77"/>
        <end position="266"/>
    </location>
</feature>
<accession>S5Z5M7</accession>
<evidence type="ECO:0000313" key="9">
    <source>
        <dbReference type="EMBL" id="AGT32227.1"/>
    </source>
</evidence>
<feature type="transmembrane region" description="Helical" evidence="7">
    <location>
        <begin position="112"/>
        <end position="133"/>
    </location>
</feature>
<evidence type="ECO:0000313" key="10">
    <source>
        <dbReference type="Proteomes" id="UP000015500"/>
    </source>
</evidence>
<organism evidence="9 10">
    <name type="scientific">Geobacillus genomosp. 3</name>
    <dbReference type="NCBI Taxonomy" id="1921421"/>
    <lineage>
        <taxon>Bacteria</taxon>
        <taxon>Bacillati</taxon>
        <taxon>Bacillota</taxon>
        <taxon>Bacilli</taxon>
        <taxon>Bacillales</taxon>
        <taxon>Anoxybacillaceae</taxon>
        <taxon>Geobacillus</taxon>
    </lineage>
</organism>
<keyword evidence="6 7" id="KW-0472">Membrane</keyword>
<evidence type="ECO:0000256" key="5">
    <source>
        <dbReference type="ARBA" id="ARBA00022989"/>
    </source>
</evidence>
<dbReference type="OrthoDB" id="9771544at2"/>
<dbReference type="AlphaFoldDB" id="S5Z5M7"/>
<dbReference type="InterPro" id="IPR035906">
    <property type="entry name" value="MetI-like_sf"/>
</dbReference>
<dbReference type="STRING" id="1921421.M493_09830"/>
<evidence type="ECO:0000259" key="8">
    <source>
        <dbReference type="PROSITE" id="PS50928"/>
    </source>
</evidence>
<gene>
    <name evidence="9" type="ORF">M493_09830</name>
</gene>
<dbReference type="KEGG" id="gjf:M493_09830"/>
<dbReference type="PANTHER" id="PTHR43744:SF2">
    <property type="entry name" value="ARABINOOLIGOSACCHARIDES TRANSPORT SYSTEM PERMEASE PROTEIN ARAQ"/>
    <property type="match status" value="1"/>
</dbReference>
<evidence type="ECO:0000256" key="1">
    <source>
        <dbReference type="ARBA" id="ARBA00004651"/>
    </source>
</evidence>
<feature type="transmembrane region" description="Helical" evidence="7">
    <location>
        <begin position="145"/>
        <end position="166"/>
    </location>
</feature>
<evidence type="ECO:0000256" key="4">
    <source>
        <dbReference type="ARBA" id="ARBA00022692"/>
    </source>
</evidence>
<dbReference type="PANTHER" id="PTHR43744">
    <property type="entry name" value="ABC TRANSPORTER PERMEASE PROTEIN MG189-RELATED-RELATED"/>
    <property type="match status" value="1"/>
</dbReference>
<evidence type="ECO:0000256" key="7">
    <source>
        <dbReference type="RuleBase" id="RU363032"/>
    </source>
</evidence>
<dbReference type="EMBL" id="CP006254">
    <property type="protein sequence ID" value="AGT32227.1"/>
    <property type="molecule type" value="Genomic_DNA"/>
</dbReference>
<comment type="subcellular location">
    <subcellularLocation>
        <location evidence="1 7">Cell membrane</location>
        <topology evidence="1 7">Multi-pass membrane protein</topology>
    </subcellularLocation>
</comment>
<name>S5Z5M7_GEOG3</name>
<evidence type="ECO:0000256" key="6">
    <source>
        <dbReference type="ARBA" id="ARBA00023136"/>
    </source>
</evidence>
<dbReference type="GO" id="GO:0055085">
    <property type="term" value="P:transmembrane transport"/>
    <property type="evidence" value="ECO:0007669"/>
    <property type="project" value="InterPro"/>
</dbReference>
<dbReference type="CDD" id="cd06261">
    <property type="entry name" value="TM_PBP2"/>
    <property type="match status" value="1"/>
</dbReference>
<keyword evidence="4 7" id="KW-0812">Transmembrane</keyword>
<evidence type="ECO:0000256" key="2">
    <source>
        <dbReference type="ARBA" id="ARBA00022448"/>
    </source>
</evidence>
<protein>
    <submittedName>
        <fullName evidence="9">Arabinose transporter permease</fullName>
    </submittedName>
</protein>
<feature type="transmembrane region" description="Helical" evidence="7">
    <location>
        <begin position="187"/>
        <end position="212"/>
    </location>
</feature>
<dbReference type="InterPro" id="IPR000515">
    <property type="entry name" value="MetI-like"/>
</dbReference>
<evidence type="ECO:0000256" key="3">
    <source>
        <dbReference type="ARBA" id="ARBA00022475"/>
    </source>
</evidence>
<dbReference type="GO" id="GO:0005886">
    <property type="term" value="C:plasma membrane"/>
    <property type="evidence" value="ECO:0007669"/>
    <property type="project" value="UniProtKB-SubCell"/>
</dbReference>
<feature type="transmembrane region" description="Helical" evidence="7">
    <location>
        <begin position="247"/>
        <end position="266"/>
    </location>
</feature>
<dbReference type="Gene3D" id="1.10.3720.10">
    <property type="entry name" value="MetI-like"/>
    <property type="match status" value="1"/>
</dbReference>
<proteinExistence type="inferred from homology"/>
<keyword evidence="3" id="KW-1003">Cell membrane</keyword>
<comment type="similarity">
    <text evidence="7">Belongs to the binding-protein-dependent transport system permease family.</text>
</comment>
<dbReference type="SUPFAM" id="SSF161098">
    <property type="entry name" value="MetI-like"/>
    <property type="match status" value="1"/>
</dbReference>
<dbReference type="Pfam" id="PF00528">
    <property type="entry name" value="BPD_transp_1"/>
    <property type="match status" value="1"/>
</dbReference>